<dbReference type="EMBL" id="RKLQ01000001">
    <property type="protein sequence ID" value="MBX0303450.1"/>
    <property type="molecule type" value="Genomic_DNA"/>
</dbReference>
<dbReference type="AlphaFoldDB" id="A0A8J7YCB7"/>
<comment type="caution">
    <text evidence="1">The sequence shown here is derived from an EMBL/GenBank/DDBJ whole genome shotgun (WGS) entry which is preliminary data.</text>
</comment>
<gene>
    <name evidence="1" type="ORF">EGD98_07165</name>
</gene>
<sequence>MRPTVADFRPDIPYRLRHLIGPRLTRLARRVGRPEFRLHRSGYAGTVDVPMNEFERALSTGGFAWGPVSWYHQPPVGADPNGSWTYRRVPFSDRQLHVILSRRDDDRIDVYAHWEYNWRRHPVKHAKQLGIDREGGSTSMQAWFDSQGIDYDSRSRTRRKVSHAVRRVAASLLGRGTGE</sequence>
<name>A0A8J7YCB7_9EURY</name>
<reference evidence="1" key="1">
    <citation type="submission" date="2021-06" db="EMBL/GenBank/DDBJ databases">
        <title>Halomicroarcula sp. F24A a new haloarchaeum isolated from saline soil.</title>
        <authorList>
            <person name="Duran-Viseras A."/>
            <person name="Sanchez-Porro C."/>
            <person name="Ventosa A."/>
        </authorList>
    </citation>
    <scope>NUCLEOTIDE SEQUENCE</scope>
    <source>
        <strain evidence="1">F24A</strain>
    </source>
</reference>
<dbReference type="RefSeq" id="WP_220587657.1">
    <property type="nucleotide sequence ID" value="NZ_RKLQ01000001.1"/>
</dbReference>
<evidence type="ECO:0000313" key="1">
    <source>
        <dbReference type="EMBL" id="MBX0303450.1"/>
    </source>
</evidence>
<dbReference type="Proteomes" id="UP000783863">
    <property type="component" value="Unassembled WGS sequence"/>
</dbReference>
<evidence type="ECO:0000313" key="2">
    <source>
        <dbReference type="Proteomes" id="UP000783863"/>
    </source>
</evidence>
<proteinExistence type="predicted"/>
<keyword evidence="2" id="KW-1185">Reference proteome</keyword>
<protein>
    <submittedName>
        <fullName evidence="1">Uncharacterized protein</fullName>
    </submittedName>
</protein>
<accession>A0A8J7YCB7</accession>
<organism evidence="1 2">
    <name type="scientific">Haloarcula salinisoli</name>
    <dbReference type="NCBI Taxonomy" id="2487746"/>
    <lineage>
        <taxon>Archaea</taxon>
        <taxon>Methanobacteriati</taxon>
        <taxon>Methanobacteriota</taxon>
        <taxon>Stenosarchaea group</taxon>
        <taxon>Halobacteria</taxon>
        <taxon>Halobacteriales</taxon>
        <taxon>Haloarculaceae</taxon>
        <taxon>Haloarcula</taxon>
    </lineage>
</organism>